<dbReference type="AlphaFoldDB" id="A0A9D2N7B9"/>
<keyword evidence="1" id="KW-0472">Membrane</keyword>
<keyword evidence="1" id="KW-1133">Transmembrane helix</keyword>
<evidence type="ECO:0000256" key="1">
    <source>
        <dbReference type="SAM" id="Phobius"/>
    </source>
</evidence>
<dbReference type="Proteomes" id="UP000823849">
    <property type="component" value="Unassembled WGS sequence"/>
</dbReference>
<gene>
    <name evidence="2" type="ORF">H9705_01090</name>
</gene>
<evidence type="ECO:0000313" key="2">
    <source>
        <dbReference type="EMBL" id="HJC14408.1"/>
    </source>
</evidence>
<reference evidence="2" key="2">
    <citation type="submission" date="2021-04" db="EMBL/GenBank/DDBJ databases">
        <authorList>
            <person name="Gilroy R."/>
        </authorList>
    </citation>
    <scope>NUCLEOTIDE SEQUENCE</scope>
    <source>
        <strain evidence="2">CHK185-5351</strain>
    </source>
</reference>
<reference evidence="2" key="1">
    <citation type="journal article" date="2021" name="PeerJ">
        <title>Extensive microbial diversity within the chicken gut microbiome revealed by metagenomics and culture.</title>
        <authorList>
            <person name="Gilroy R."/>
            <person name="Ravi A."/>
            <person name="Getino M."/>
            <person name="Pursley I."/>
            <person name="Horton D.L."/>
            <person name="Alikhan N.F."/>
            <person name="Baker D."/>
            <person name="Gharbi K."/>
            <person name="Hall N."/>
            <person name="Watson M."/>
            <person name="Adriaenssens E.M."/>
            <person name="Foster-Nyarko E."/>
            <person name="Jarju S."/>
            <person name="Secka A."/>
            <person name="Antonio M."/>
            <person name="Oren A."/>
            <person name="Chaudhuri R.R."/>
            <person name="La Ragione R."/>
            <person name="Hildebrand F."/>
            <person name="Pallen M.J."/>
        </authorList>
    </citation>
    <scope>NUCLEOTIDE SEQUENCE</scope>
    <source>
        <strain evidence="2">CHK185-5351</strain>
    </source>
</reference>
<organism evidence="2 3">
    <name type="scientific">Candidatus Fusicatenibacter intestinigallinarum</name>
    <dbReference type="NCBI Taxonomy" id="2838598"/>
    <lineage>
        <taxon>Bacteria</taxon>
        <taxon>Bacillati</taxon>
        <taxon>Bacillota</taxon>
        <taxon>Clostridia</taxon>
        <taxon>Lachnospirales</taxon>
        <taxon>Lachnospiraceae</taxon>
        <taxon>Fusicatenibacter</taxon>
    </lineage>
</organism>
<dbReference type="InterPro" id="IPR032340">
    <property type="entry name" value="DUF4860"/>
</dbReference>
<evidence type="ECO:0000313" key="3">
    <source>
        <dbReference type="Proteomes" id="UP000823849"/>
    </source>
</evidence>
<proteinExistence type="predicted"/>
<name>A0A9D2N7B9_9FIRM</name>
<dbReference type="EMBL" id="DWWU01000006">
    <property type="protein sequence ID" value="HJC14408.1"/>
    <property type="molecule type" value="Genomic_DNA"/>
</dbReference>
<keyword evidence="1" id="KW-0812">Transmembrane</keyword>
<accession>A0A9D2N7B9</accession>
<protein>
    <submittedName>
        <fullName evidence="2">DUF4860 domain-containing protein</fullName>
    </submittedName>
</protein>
<comment type="caution">
    <text evidence="2">The sequence shown here is derived from an EMBL/GenBank/DDBJ whole genome shotgun (WGS) entry which is preliminary data.</text>
</comment>
<feature type="transmembrane region" description="Helical" evidence="1">
    <location>
        <begin position="12"/>
        <end position="40"/>
    </location>
</feature>
<dbReference type="Pfam" id="PF16152">
    <property type="entry name" value="DUF4860"/>
    <property type="match status" value="1"/>
</dbReference>
<sequence length="171" mass="18928">MVQMKTQRLRHVIDFLFAAALFGVFLVSSVMVVAVGAGAYRSITGKAQEDSALRTSLSYVSEKLRQADSEGALSIGTVRDSISLALKQEYRGESYTTYIYEFDGSLCELFIRSDASAEPEYGTRLLELSDFQVERLADALYRVSIVTEDGKNASLLLHPHSRDALEEEAES</sequence>